<keyword evidence="4 7" id="KW-0732">Signal</keyword>
<keyword evidence="6" id="KW-0016">Alginate biosynthesis</keyword>
<keyword evidence="9" id="KW-0378">Hydrolase</keyword>
<dbReference type="Pfam" id="PF16822">
    <property type="entry name" value="ALGX"/>
    <property type="match status" value="1"/>
</dbReference>
<keyword evidence="5" id="KW-0574">Periplasm</keyword>
<dbReference type="Proteomes" id="UP000295673">
    <property type="component" value="Unassembled WGS sequence"/>
</dbReference>
<evidence type="ECO:0000256" key="4">
    <source>
        <dbReference type="ARBA" id="ARBA00022729"/>
    </source>
</evidence>
<organism evidence="9 10">
    <name type="scientific">Shimia isoporae</name>
    <dbReference type="NCBI Taxonomy" id="647720"/>
    <lineage>
        <taxon>Bacteria</taxon>
        <taxon>Pseudomonadati</taxon>
        <taxon>Pseudomonadota</taxon>
        <taxon>Alphaproteobacteria</taxon>
        <taxon>Rhodobacterales</taxon>
        <taxon>Roseobacteraceae</taxon>
    </lineage>
</organism>
<evidence type="ECO:0000256" key="7">
    <source>
        <dbReference type="SAM" id="SignalP"/>
    </source>
</evidence>
<proteinExistence type="predicted"/>
<protein>
    <submittedName>
        <fullName evidence="9">Acetyltransferase AlgX (SGNH hydrolase-like protein)</fullName>
    </submittedName>
</protein>
<comment type="pathway">
    <text evidence="2">Glycan biosynthesis; alginate biosynthesis.</text>
</comment>
<evidence type="ECO:0000256" key="5">
    <source>
        <dbReference type="ARBA" id="ARBA00022764"/>
    </source>
</evidence>
<feature type="domain" description="AlgX/AlgJ SGNH hydrolase-like" evidence="8">
    <location>
        <begin position="48"/>
        <end position="310"/>
    </location>
</feature>
<gene>
    <name evidence="9" type="ORF">BXY66_0871</name>
</gene>
<evidence type="ECO:0000256" key="1">
    <source>
        <dbReference type="ARBA" id="ARBA00004418"/>
    </source>
</evidence>
<evidence type="ECO:0000256" key="3">
    <source>
        <dbReference type="ARBA" id="ARBA00022679"/>
    </source>
</evidence>
<dbReference type="UniPathway" id="UPA00286"/>
<evidence type="ECO:0000313" key="10">
    <source>
        <dbReference type="Proteomes" id="UP000295673"/>
    </source>
</evidence>
<evidence type="ECO:0000259" key="8">
    <source>
        <dbReference type="Pfam" id="PF16822"/>
    </source>
</evidence>
<dbReference type="RefSeq" id="WP_132858925.1">
    <property type="nucleotide sequence ID" value="NZ_SMGR01000001.1"/>
</dbReference>
<evidence type="ECO:0000313" key="9">
    <source>
        <dbReference type="EMBL" id="TCL08831.1"/>
    </source>
</evidence>
<feature type="signal peptide" evidence="7">
    <location>
        <begin position="1"/>
        <end position="19"/>
    </location>
</feature>
<keyword evidence="3 9" id="KW-0808">Transferase</keyword>
<comment type="subcellular location">
    <subcellularLocation>
        <location evidence="1">Periplasm</location>
    </subcellularLocation>
</comment>
<dbReference type="OrthoDB" id="5657087at2"/>
<evidence type="ECO:0000256" key="2">
    <source>
        <dbReference type="ARBA" id="ARBA00005182"/>
    </source>
</evidence>
<reference evidence="9 10" key="1">
    <citation type="submission" date="2019-03" db="EMBL/GenBank/DDBJ databases">
        <title>Genomic Encyclopedia of Archaeal and Bacterial Type Strains, Phase II (KMG-II): from individual species to whole genera.</title>
        <authorList>
            <person name="Goeker M."/>
        </authorList>
    </citation>
    <scope>NUCLEOTIDE SEQUENCE [LARGE SCALE GENOMIC DNA]</scope>
    <source>
        <strain evidence="9 10">DSM 26433</strain>
    </source>
</reference>
<keyword evidence="10" id="KW-1185">Reference proteome</keyword>
<dbReference type="AlphaFoldDB" id="A0A4R1NM79"/>
<dbReference type="EMBL" id="SMGR01000001">
    <property type="protein sequence ID" value="TCL08831.1"/>
    <property type="molecule type" value="Genomic_DNA"/>
</dbReference>
<name>A0A4R1NM79_9RHOB</name>
<sequence>MKRLFPLLSIILAATTAQSEPYCESLLHKETLPKKYAKVAPIFSDVTNGWIFTSDQLKDRYDMKATSQKLVTAIVDEFTKRNVPLAIVVAPPRPIVAGQEQLDSAMGGNLYDVSAARASFDDLIDGLEVAGAIVPNLLNAAMAEPLVREKFYFQRDTHWTTTGAAVSAIALAKSVNDVSPEMFPNDGQFNVQDLAASGSIDEEGSLTEIVLAACEKSLPAETAQTYDLTRSGGLLDETTNGAQIALLGSSFSNRDKRDHYRFADALSRAFDADVENMSVSGGGPIGAIEAYILSGALDRRDHELVIWELPYTESFNSHSFLRQLLGALRKESETLNSVEISMESGSSLVRSLDGSPIAGIEIATSDLSKQSFNLEIRFDNGSTSKVYLGRRNSVPVQLRSKSLSSNLSFFGDRKPLEILVSPLNGADMADVGVY</sequence>
<dbReference type="GO" id="GO:0042121">
    <property type="term" value="P:alginic acid biosynthetic process"/>
    <property type="evidence" value="ECO:0007669"/>
    <property type="project" value="UniProtKB-UniPathway"/>
</dbReference>
<dbReference type="GO" id="GO:0016787">
    <property type="term" value="F:hydrolase activity"/>
    <property type="evidence" value="ECO:0007669"/>
    <property type="project" value="UniProtKB-KW"/>
</dbReference>
<accession>A0A4R1NM79</accession>
<dbReference type="InterPro" id="IPR031811">
    <property type="entry name" value="ALGX/ALGJ_SGNH-like"/>
</dbReference>
<dbReference type="GO" id="GO:0016740">
    <property type="term" value="F:transferase activity"/>
    <property type="evidence" value="ECO:0007669"/>
    <property type="project" value="UniProtKB-KW"/>
</dbReference>
<feature type="chain" id="PRO_5020340862" evidence="7">
    <location>
        <begin position="20"/>
        <end position="434"/>
    </location>
</feature>
<dbReference type="GO" id="GO:0042597">
    <property type="term" value="C:periplasmic space"/>
    <property type="evidence" value="ECO:0007669"/>
    <property type="project" value="UniProtKB-SubCell"/>
</dbReference>
<comment type="caution">
    <text evidence="9">The sequence shown here is derived from an EMBL/GenBank/DDBJ whole genome shotgun (WGS) entry which is preliminary data.</text>
</comment>
<evidence type="ECO:0000256" key="6">
    <source>
        <dbReference type="ARBA" id="ARBA00022841"/>
    </source>
</evidence>